<dbReference type="PROSITE" id="PS00036">
    <property type="entry name" value="BZIP_BASIC"/>
    <property type="match status" value="1"/>
</dbReference>
<evidence type="ECO:0000259" key="8">
    <source>
        <dbReference type="PROSITE" id="PS50217"/>
    </source>
</evidence>
<feature type="region of interest" description="Disordered" evidence="7">
    <location>
        <begin position="280"/>
        <end position="301"/>
    </location>
</feature>
<feature type="region of interest" description="Disordered" evidence="7">
    <location>
        <begin position="200"/>
        <end position="263"/>
    </location>
</feature>
<dbReference type="InterPro" id="IPR046347">
    <property type="entry name" value="bZIP_sf"/>
</dbReference>
<reference evidence="9 10" key="1">
    <citation type="submission" date="2016-03" db="EMBL/GenBank/DDBJ databases">
        <authorList>
            <person name="Devillers H."/>
        </authorList>
    </citation>
    <scope>NUCLEOTIDE SEQUENCE [LARGE SCALE GENOMIC DNA]</scope>
    <source>
        <strain evidence="9">CBS 10888</strain>
    </source>
</reference>
<organism evidence="9 10">
    <name type="scientific">Lachancea dasiensis</name>
    <dbReference type="NCBI Taxonomy" id="1072105"/>
    <lineage>
        <taxon>Eukaryota</taxon>
        <taxon>Fungi</taxon>
        <taxon>Dikarya</taxon>
        <taxon>Ascomycota</taxon>
        <taxon>Saccharomycotina</taxon>
        <taxon>Saccharomycetes</taxon>
        <taxon>Saccharomycetales</taxon>
        <taxon>Saccharomycetaceae</taxon>
        <taxon>Lachancea</taxon>
    </lineage>
</organism>
<evidence type="ECO:0000256" key="4">
    <source>
        <dbReference type="ARBA" id="ARBA00023125"/>
    </source>
</evidence>
<dbReference type="InterPro" id="IPR004827">
    <property type="entry name" value="bZIP"/>
</dbReference>
<protein>
    <submittedName>
        <fullName evidence="9">LADA_0A05820g1_1</fullName>
    </submittedName>
</protein>
<dbReference type="FunFam" id="1.20.5.170:FF:000053">
    <property type="entry name" value="BZIP transcription factor AtfA"/>
    <property type="match status" value="1"/>
</dbReference>
<evidence type="ECO:0000313" key="9">
    <source>
        <dbReference type="EMBL" id="SCU78478.1"/>
    </source>
</evidence>
<dbReference type="InterPro" id="IPR051027">
    <property type="entry name" value="bZIP_transcription_factors"/>
</dbReference>
<feature type="compositionally biased region" description="Low complexity" evidence="7">
    <location>
        <begin position="200"/>
        <end position="213"/>
    </location>
</feature>
<evidence type="ECO:0000256" key="1">
    <source>
        <dbReference type="ARBA" id="ARBA00004123"/>
    </source>
</evidence>
<name>A0A1G4IPQ4_9SACH</name>
<accession>A0A1G4IPQ4</accession>
<dbReference type="PROSITE" id="PS50217">
    <property type="entry name" value="BZIP"/>
    <property type="match status" value="1"/>
</dbReference>
<dbReference type="GO" id="GO:0005634">
    <property type="term" value="C:nucleus"/>
    <property type="evidence" value="ECO:0007669"/>
    <property type="project" value="UniProtKB-SubCell"/>
</dbReference>
<feature type="compositionally biased region" description="Basic and acidic residues" evidence="7">
    <location>
        <begin position="1"/>
        <end position="12"/>
    </location>
</feature>
<dbReference type="AlphaFoldDB" id="A0A1G4IPQ4"/>
<evidence type="ECO:0000256" key="5">
    <source>
        <dbReference type="ARBA" id="ARBA00023163"/>
    </source>
</evidence>
<keyword evidence="3" id="KW-0805">Transcription regulation</keyword>
<dbReference type="Proteomes" id="UP000190274">
    <property type="component" value="Chromosome A"/>
</dbReference>
<dbReference type="CDD" id="cd14687">
    <property type="entry name" value="bZIP_ATF2"/>
    <property type="match status" value="1"/>
</dbReference>
<dbReference type="GO" id="GO:0043565">
    <property type="term" value="F:sequence-specific DNA binding"/>
    <property type="evidence" value="ECO:0007669"/>
    <property type="project" value="UniProtKB-ARBA"/>
</dbReference>
<sequence length="432" mass="47767">MNLVHIKTEDSRSLLPAEAMGGGAKGQVPGDNQHPDAQGRYGPVAVENRILGPAVAVPGRNSSENVMRSFQQVPHPAVALGNPISTSANSGLVPDPIPAYSHPTGNYQANNGMSDPSLQEYLSPFFQPYGVDVSHFPLTNPPIFQSSLTNFSDHPRRRRISISNGQISQLGEAGTTFDDLYYSQPPPMPTRHDLRGTHVAQQPQQLPQAAQLPARPPLPHQHSGHASHLEVPTVHPSQAHLQPNMLEPSNPVAPSQHSPRSQEYSVLPLHSHPHPITPIINDEIDPKDTSASRTFGTNQDRKEGMGIDMLRDHHAYAPKRQEVLPGTPAWKRARLLERNRIAASKCRQRKKVAQKQLQEDVAVLAEENTHIRKRLHYYEKLVSKFKKFTEMHMATCGGSEQLSMIEELLKIDHNMTELSPDESPIPGDTTPQ</sequence>
<keyword evidence="10" id="KW-1185">Reference proteome</keyword>
<evidence type="ECO:0000313" key="10">
    <source>
        <dbReference type="Proteomes" id="UP000190274"/>
    </source>
</evidence>
<feature type="region of interest" description="Disordered" evidence="7">
    <location>
        <begin position="1"/>
        <end position="38"/>
    </location>
</feature>
<comment type="subcellular location">
    <subcellularLocation>
        <location evidence="1">Nucleus</location>
    </subcellularLocation>
</comment>
<keyword evidence="4" id="KW-0238">DNA-binding</keyword>
<keyword evidence="5" id="KW-0804">Transcription</keyword>
<dbReference type="PANTHER" id="PTHR19304">
    <property type="entry name" value="CYCLIC-AMP RESPONSE ELEMENT BINDING PROTEIN"/>
    <property type="match status" value="1"/>
</dbReference>
<feature type="domain" description="BZIP" evidence="8">
    <location>
        <begin position="331"/>
        <end position="392"/>
    </location>
</feature>
<evidence type="ECO:0000256" key="6">
    <source>
        <dbReference type="ARBA" id="ARBA00023242"/>
    </source>
</evidence>
<dbReference type="Gene3D" id="1.20.5.170">
    <property type="match status" value="1"/>
</dbReference>
<dbReference type="SUPFAM" id="SSF57959">
    <property type="entry name" value="Leucine zipper domain"/>
    <property type="match status" value="1"/>
</dbReference>
<evidence type="ECO:0000256" key="2">
    <source>
        <dbReference type="ARBA" id="ARBA00007163"/>
    </source>
</evidence>
<keyword evidence="6" id="KW-0539">Nucleus</keyword>
<evidence type="ECO:0000256" key="7">
    <source>
        <dbReference type="SAM" id="MobiDB-lite"/>
    </source>
</evidence>
<dbReference type="EMBL" id="LT598460">
    <property type="protein sequence ID" value="SCU78478.1"/>
    <property type="molecule type" value="Genomic_DNA"/>
</dbReference>
<proteinExistence type="inferred from homology"/>
<dbReference type="OrthoDB" id="295274at2759"/>
<feature type="compositionally biased region" description="Polar residues" evidence="7">
    <location>
        <begin position="252"/>
        <end position="263"/>
    </location>
</feature>
<dbReference type="STRING" id="1266660.A0A1G4IPQ4"/>
<evidence type="ECO:0000256" key="3">
    <source>
        <dbReference type="ARBA" id="ARBA00023015"/>
    </source>
</evidence>
<dbReference type="Pfam" id="PF00170">
    <property type="entry name" value="bZIP_1"/>
    <property type="match status" value="1"/>
</dbReference>
<comment type="similarity">
    <text evidence="2">Belongs to the bZIP family.</text>
</comment>
<dbReference type="SMART" id="SM00338">
    <property type="entry name" value="BRLZ"/>
    <property type="match status" value="1"/>
</dbReference>
<dbReference type="GO" id="GO:0001228">
    <property type="term" value="F:DNA-binding transcription activator activity, RNA polymerase II-specific"/>
    <property type="evidence" value="ECO:0007669"/>
    <property type="project" value="UniProtKB-ARBA"/>
</dbReference>
<gene>
    <name evidence="9" type="ORF">LADA_0A05820G</name>
</gene>